<keyword evidence="5 6" id="KW-0961">Cell wall biogenesis/degradation</keyword>
<evidence type="ECO:0000259" key="7">
    <source>
        <dbReference type="PROSITE" id="PS52029"/>
    </source>
</evidence>
<dbReference type="SUPFAM" id="SSF141523">
    <property type="entry name" value="L,D-transpeptidase catalytic domain-like"/>
    <property type="match status" value="1"/>
</dbReference>
<dbReference type="AlphaFoldDB" id="A0A9C9EL21"/>
<dbReference type="PROSITE" id="PS52029">
    <property type="entry name" value="LD_TPASE"/>
    <property type="match status" value="1"/>
</dbReference>
<keyword evidence="3 6" id="KW-0133">Cell shape</keyword>
<organism evidence="8 9">
    <name type="scientific">candidate division WOR-3 bacterium</name>
    <dbReference type="NCBI Taxonomy" id="2052148"/>
    <lineage>
        <taxon>Bacteria</taxon>
        <taxon>Bacteria division WOR-3</taxon>
    </lineage>
</organism>
<evidence type="ECO:0000313" key="9">
    <source>
        <dbReference type="Proteomes" id="UP000885826"/>
    </source>
</evidence>
<dbReference type="InterPro" id="IPR032315">
    <property type="entry name" value="DUF4846"/>
</dbReference>
<evidence type="ECO:0000256" key="1">
    <source>
        <dbReference type="ARBA" id="ARBA00004752"/>
    </source>
</evidence>
<accession>A0A9C9EL21</accession>
<dbReference type="GO" id="GO:0008360">
    <property type="term" value="P:regulation of cell shape"/>
    <property type="evidence" value="ECO:0007669"/>
    <property type="project" value="UniProtKB-UniRule"/>
</dbReference>
<comment type="caution">
    <text evidence="8">The sequence shown here is derived from an EMBL/GenBank/DDBJ whole genome shotgun (WGS) entry which is preliminary data.</text>
</comment>
<sequence>MALILSIVFIILNQTTFKEQQELYSRVRQARVNCRHYLDSLFISKGIEYPPYNILLTVFKKEQSLELWARAETTGNFILIKQYPFTGFSGTLGPKRKQGDLQIPEGFYYINNFNPVSNFHLSLKINYPNRSDSILGKKEHLGGEIRIHGSNVTIGCIPLGDDAIEELYITCVDVKSNGQQKIPVYIFPCKMDQDNWLWLRQSTAEDSSLLMFWTNIKQGYDLFTAMKKELVYEIDNQGQYIFVQYKNPYPWLERYIPEYALCNIIHPPTGYRRVALKADTFGEWLRAIPLKPGNPPIYLFNGRKKEYQSGHYAVVNVDVGDKDLQQCADAVIRLYAEFLFSKKEFDEINFMLTNGDIIPFRKWINGLRPQVSGNTVTWHKKASVDSSRQTFLDYLQFIFMYAGTYSLNRQLADEVPICDLEPGDIIIQPGFPGHAVLVLDAAENISTNEKIYLLGQSFMPAQDFHILKNLSDPELNPWYKIDNQHLLSTPQWLFTDYSLKRF</sequence>
<dbReference type="Proteomes" id="UP000885826">
    <property type="component" value="Unassembled WGS sequence"/>
</dbReference>
<evidence type="ECO:0000256" key="6">
    <source>
        <dbReference type="PROSITE-ProRule" id="PRU01373"/>
    </source>
</evidence>
<evidence type="ECO:0000313" key="8">
    <source>
        <dbReference type="EMBL" id="HEC77910.1"/>
    </source>
</evidence>
<feature type="active site" description="Nucleophile" evidence="6">
    <location>
        <position position="156"/>
    </location>
</feature>
<dbReference type="PANTHER" id="PTHR36699">
    <property type="entry name" value="LD-TRANSPEPTIDASE"/>
    <property type="match status" value="1"/>
</dbReference>
<proteinExistence type="predicted"/>
<dbReference type="Pfam" id="PF03734">
    <property type="entry name" value="YkuD"/>
    <property type="match status" value="1"/>
</dbReference>
<keyword evidence="2" id="KW-0808">Transferase</keyword>
<protein>
    <recommendedName>
        <fullName evidence="7">L,D-TPase catalytic domain-containing protein</fullName>
    </recommendedName>
</protein>
<dbReference type="PANTHER" id="PTHR36699:SF1">
    <property type="entry name" value="L,D-TRANSPEPTIDASE YAFK-RELATED"/>
    <property type="match status" value="1"/>
</dbReference>
<gene>
    <name evidence="8" type="ORF">ENI34_02055</name>
</gene>
<feature type="domain" description="L,D-TPase catalytic" evidence="7">
    <location>
        <begin position="54"/>
        <end position="187"/>
    </location>
</feature>
<name>A0A9C9EL21_UNCW3</name>
<evidence type="ECO:0000256" key="3">
    <source>
        <dbReference type="ARBA" id="ARBA00022960"/>
    </source>
</evidence>
<dbReference type="GO" id="GO:0071555">
    <property type="term" value="P:cell wall organization"/>
    <property type="evidence" value="ECO:0007669"/>
    <property type="project" value="UniProtKB-UniRule"/>
</dbReference>
<dbReference type="InterPro" id="IPR005490">
    <property type="entry name" value="LD_TPept_cat_dom"/>
</dbReference>
<evidence type="ECO:0000256" key="4">
    <source>
        <dbReference type="ARBA" id="ARBA00022984"/>
    </source>
</evidence>
<dbReference type="CDD" id="cd16913">
    <property type="entry name" value="YkuD_like"/>
    <property type="match status" value="1"/>
</dbReference>
<dbReference type="InterPro" id="IPR038063">
    <property type="entry name" value="Transpep_catalytic_dom"/>
</dbReference>
<comment type="pathway">
    <text evidence="1 6">Cell wall biogenesis; peptidoglycan biosynthesis.</text>
</comment>
<keyword evidence="4 6" id="KW-0573">Peptidoglycan synthesis</keyword>
<feature type="active site" description="Proton donor/acceptor" evidence="6">
    <location>
        <position position="148"/>
    </location>
</feature>
<dbReference type="EMBL" id="DRIG01000023">
    <property type="protein sequence ID" value="HEC77910.1"/>
    <property type="molecule type" value="Genomic_DNA"/>
</dbReference>
<evidence type="ECO:0000256" key="5">
    <source>
        <dbReference type="ARBA" id="ARBA00023316"/>
    </source>
</evidence>
<evidence type="ECO:0000256" key="2">
    <source>
        <dbReference type="ARBA" id="ARBA00022679"/>
    </source>
</evidence>
<reference evidence="8" key="1">
    <citation type="journal article" date="2020" name="mSystems">
        <title>Genome- and Community-Level Interaction Insights into Carbon Utilization and Element Cycling Functions of Hydrothermarchaeota in Hydrothermal Sediment.</title>
        <authorList>
            <person name="Zhou Z."/>
            <person name="Liu Y."/>
            <person name="Xu W."/>
            <person name="Pan J."/>
            <person name="Luo Z.H."/>
            <person name="Li M."/>
        </authorList>
    </citation>
    <scope>NUCLEOTIDE SEQUENCE</scope>
    <source>
        <strain evidence="8">HyVt-388</strain>
    </source>
</reference>
<dbReference type="GO" id="GO:0009252">
    <property type="term" value="P:peptidoglycan biosynthetic process"/>
    <property type="evidence" value="ECO:0007669"/>
    <property type="project" value="UniProtKB-KW"/>
</dbReference>
<dbReference type="Pfam" id="PF16138">
    <property type="entry name" value="DUF4846"/>
    <property type="match status" value="1"/>
</dbReference>
<dbReference type="GO" id="GO:0016740">
    <property type="term" value="F:transferase activity"/>
    <property type="evidence" value="ECO:0007669"/>
    <property type="project" value="UniProtKB-KW"/>
</dbReference>